<dbReference type="Gramene" id="TRITD4Av1G231370.1">
    <property type="protein sequence ID" value="TRITD4Av1G231370.1"/>
    <property type="gene ID" value="TRITD4Av1G231370"/>
</dbReference>
<dbReference type="InterPro" id="IPR040256">
    <property type="entry name" value="At4g02000-like"/>
</dbReference>
<evidence type="ECO:0000259" key="1">
    <source>
        <dbReference type="Pfam" id="PF14111"/>
    </source>
</evidence>
<accession>A0A9R0SPQ9</accession>
<dbReference type="PANTHER" id="PTHR31286">
    <property type="entry name" value="GLYCINE-RICH CELL WALL STRUCTURAL PROTEIN 1.8-LIKE"/>
    <property type="match status" value="1"/>
</dbReference>
<evidence type="ECO:0000313" key="3">
    <source>
        <dbReference type="Proteomes" id="UP000324705"/>
    </source>
</evidence>
<protein>
    <recommendedName>
        <fullName evidence="1">DUF4283 domain-containing protein</fullName>
    </recommendedName>
</protein>
<proteinExistence type="predicted"/>
<reference evidence="2 3" key="1">
    <citation type="submission" date="2017-09" db="EMBL/GenBank/DDBJ databases">
        <authorList>
            <consortium name="International Durum Wheat Genome Sequencing Consortium (IDWGSC)"/>
            <person name="Milanesi L."/>
        </authorList>
    </citation>
    <scope>NUCLEOTIDE SEQUENCE [LARGE SCALE GENOMIC DNA]</scope>
    <source>
        <strain evidence="3">cv. Svevo</strain>
    </source>
</reference>
<dbReference type="EMBL" id="LT934117">
    <property type="protein sequence ID" value="VAH98077.1"/>
    <property type="molecule type" value="Genomic_DNA"/>
</dbReference>
<dbReference type="Proteomes" id="UP000324705">
    <property type="component" value="Chromosome 4A"/>
</dbReference>
<keyword evidence="3" id="KW-1185">Reference proteome</keyword>
<dbReference type="PANTHER" id="PTHR31286:SF167">
    <property type="entry name" value="OS09G0268800 PROTEIN"/>
    <property type="match status" value="1"/>
</dbReference>
<dbReference type="InterPro" id="IPR025558">
    <property type="entry name" value="DUF4283"/>
</dbReference>
<name>A0A9R0SPQ9_TRITD</name>
<dbReference type="OMA" id="WIPFKNA"/>
<evidence type="ECO:0000313" key="2">
    <source>
        <dbReference type="EMBL" id="VAH98077.1"/>
    </source>
</evidence>
<dbReference type="AlphaFoldDB" id="A0A9R0SPQ9"/>
<feature type="domain" description="DUF4283" evidence="1">
    <location>
        <begin position="2"/>
        <end position="83"/>
    </location>
</feature>
<organism evidence="2 3">
    <name type="scientific">Triticum turgidum subsp. durum</name>
    <name type="common">Durum wheat</name>
    <name type="synonym">Triticum durum</name>
    <dbReference type="NCBI Taxonomy" id="4567"/>
    <lineage>
        <taxon>Eukaryota</taxon>
        <taxon>Viridiplantae</taxon>
        <taxon>Streptophyta</taxon>
        <taxon>Embryophyta</taxon>
        <taxon>Tracheophyta</taxon>
        <taxon>Spermatophyta</taxon>
        <taxon>Magnoliopsida</taxon>
        <taxon>Liliopsida</taxon>
        <taxon>Poales</taxon>
        <taxon>Poaceae</taxon>
        <taxon>BOP clade</taxon>
        <taxon>Pooideae</taxon>
        <taxon>Triticodae</taxon>
        <taxon>Triticeae</taxon>
        <taxon>Triticinae</taxon>
        <taxon>Triticum</taxon>
    </lineage>
</organism>
<sequence>MKWSAVGKAFSPRPFNKTVLEKTMQRAWGLHHEARFRDMGDNIFAVHFGSEGDWRHAMSNGPWQFDFNVLVLKEYDSNVRPSEMIFDKVDVWVRVTDLPPGKRTESFGRALGNWLGEVIKVDVDKDGMARGNQLRVRARISIFEPLVRVFFLKATQEENNRT</sequence>
<dbReference type="Pfam" id="PF14111">
    <property type="entry name" value="DUF4283"/>
    <property type="match status" value="1"/>
</dbReference>
<gene>
    <name evidence="2" type="ORF">TRITD_4Av1G231370</name>
</gene>